<keyword evidence="1" id="KW-0808">Transferase</keyword>
<dbReference type="SUPFAM" id="SSF52540">
    <property type="entry name" value="P-loop containing nucleoside triphosphate hydrolases"/>
    <property type="match status" value="1"/>
</dbReference>
<dbReference type="HOGENOM" id="CLU_088595_2_0_2"/>
<organism evidence="1 2">
    <name type="scientific">Methanosarcina siciliae C2J</name>
    <dbReference type="NCBI Taxonomy" id="1434118"/>
    <lineage>
        <taxon>Archaea</taxon>
        <taxon>Methanobacteriati</taxon>
        <taxon>Methanobacteriota</taxon>
        <taxon>Stenosarchaea group</taxon>
        <taxon>Methanomicrobia</taxon>
        <taxon>Methanosarcinales</taxon>
        <taxon>Methanosarcinaceae</taxon>
        <taxon>Methanosarcina</taxon>
    </lineage>
</organism>
<reference evidence="1 2" key="1">
    <citation type="submission" date="2014-07" db="EMBL/GenBank/DDBJ databases">
        <title>Methanogenic archaea and the global carbon cycle.</title>
        <authorList>
            <person name="Henriksen J.R."/>
            <person name="Luke J."/>
            <person name="Reinhart S."/>
            <person name="Benedict M.N."/>
            <person name="Youngblut N.D."/>
            <person name="Metcalf M.E."/>
            <person name="Whitaker R.J."/>
            <person name="Metcalf W.W."/>
        </authorList>
    </citation>
    <scope>NUCLEOTIDE SEQUENCE [LARGE SCALE GENOMIC DNA]</scope>
    <source>
        <strain evidence="1 2">C2J</strain>
    </source>
</reference>
<protein>
    <submittedName>
        <fullName evidence="1">Cob(I)alamin adenosyltransferase</fullName>
        <ecNumber evidence="1">2.5.1.17</ecNumber>
    </submittedName>
</protein>
<dbReference type="PANTHER" id="PTHR46638:SF1">
    <property type="entry name" value="CORRINOID ADENOSYLTRANSFERASE"/>
    <property type="match status" value="1"/>
</dbReference>
<accession>A0A0E3LD57</accession>
<dbReference type="KEGG" id="msj:MSSAC_2101"/>
<dbReference type="PATRIC" id="fig|1434118.4.peg.2687"/>
<dbReference type="EC" id="2.5.1.17" evidence="1"/>
<gene>
    <name evidence="1" type="ORF">MSSAC_2101</name>
</gene>
<dbReference type="CDD" id="cd00561">
    <property type="entry name" value="CobA_ACA"/>
    <property type="match status" value="1"/>
</dbReference>
<dbReference type="GO" id="GO:0009236">
    <property type="term" value="P:cobalamin biosynthetic process"/>
    <property type="evidence" value="ECO:0007669"/>
    <property type="project" value="InterPro"/>
</dbReference>
<dbReference type="Gene3D" id="3.40.50.300">
    <property type="entry name" value="P-loop containing nucleotide triphosphate hydrolases"/>
    <property type="match status" value="1"/>
</dbReference>
<evidence type="ECO:0000313" key="2">
    <source>
        <dbReference type="Proteomes" id="UP000033123"/>
    </source>
</evidence>
<sequence length="199" mass="22610">MNLAKEIMYGSANYSSSTGKHLLGGKMARGMIYVYTGEGEGKTTNALGLALRAVGHGYRAIIIQFMKGRKYIGEYRIKDRLAPEYEIYQFGREEFIDFKNPIPLDYELAAKGLEFAKNALKRKPRLLILDEINLAAHFGIVKAEDILKLLEDIPEETTVVLTGRRAPRELIERADLVTEMKFVKHPFEKNIPARKGIEY</sequence>
<dbReference type="InterPro" id="IPR003724">
    <property type="entry name" value="CblAdoTrfase_CobA"/>
</dbReference>
<dbReference type="STRING" id="1434118.MSSAC_2101"/>
<evidence type="ECO:0000313" key="1">
    <source>
        <dbReference type="EMBL" id="AKB36691.1"/>
    </source>
</evidence>
<dbReference type="RefSeq" id="WP_231593772.1">
    <property type="nucleotide sequence ID" value="NZ_CP009508.1"/>
</dbReference>
<dbReference type="Proteomes" id="UP000033123">
    <property type="component" value="Chromosome"/>
</dbReference>
<proteinExistence type="predicted"/>
<dbReference type="PIRSF" id="PIRSF015617">
    <property type="entry name" value="Adensltrnsf_CobA"/>
    <property type="match status" value="1"/>
</dbReference>
<dbReference type="InterPro" id="IPR027417">
    <property type="entry name" value="P-loop_NTPase"/>
</dbReference>
<dbReference type="GO" id="GO:0008817">
    <property type="term" value="F:corrinoid adenosyltransferase activity"/>
    <property type="evidence" value="ECO:0007669"/>
    <property type="project" value="UniProtKB-EC"/>
</dbReference>
<dbReference type="Pfam" id="PF02572">
    <property type="entry name" value="CobA_CobO_BtuR"/>
    <property type="match status" value="1"/>
</dbReference>
<dbReference type="GO" id="GO:0005524">
    <property type="term" value="F:ATP binding"/>
    <property type="evidence" value="ECO:0007669"/>
    <property type="project" value="InterPro"/>
</dbReference>
<dbReference type="AlphaFoldDB" id="A0A0E3LD57"/>
<dbReference type="GeneID" id="24871710"/>
<dbReference type="PANTHER" id="PTHR46638">
    <property type="entry name" value="CORRINOID ADENOSYLTRANSFERASE"/>
    <property type="match status" value="1"/>
</dbReference>
<name>A0A0E3LD57_9EURY</name>
<dbReference type="EMBL" id="CP009508">
    <property type="protein sequence ID" value="AKB36691.1"/>
    <property type="molecule type" value="Genomic_DNA"/>
</dbReference>